<dbReference type="EMBL" id="JAGDFM010000761">
    <property type="protein sequence ID" value="KAG7376233.1"/>
    <property type="molecule type" value="Genomic_DNA"/>
</dbReference>
<accession>A0A8T1V7C7</accession>
<protein>
    <submittedName>
        <fullName evidence="2">Uncharacterized protein</fullName>
    </submittedName>
</protein>
<reference evidence="2" key="1">
    <citation type="submission" date="2021-02" db="EMBL/GenBank/DDBJ databases">
        <authorList>
            <person name="Palmer J.M."/>
        </authorList>
    </citation>
    <scope>NUCLEOTIDE SEQUENCE</scope>
    <source>
        <strain evidence="2">SCRP734</strain>
    </source>
</reference>
<sequence>MSCISSEDSDGDSSDKSDRGKKPKSSSAVATRSQRQPPATKRSEGDFMKLIPVTLKEAPLDANERIVNQVAPDAMYDKDTLEEVLAAIQKFRDAEDEELI</sequence>
<evidence type="ECO:0000313" key="3">
    <source>
        <dbReference type="Proteomes" id="UP000694044"/>
    </source>
</evidence>
<name>A0A8T1V7C7_9STRA</name>
<dbReference type="Proteomes" id="UP000694044">
    <property type="component" value="Unassembled WGS sequence"/>
</dbReference>
<evidence type="ECO:0000313" key="2">
    <source>
        <dbReference type="EMBL" id="KAG7376233.1"/>
    </source>
</evidence>
<dbReference type="AlphaFoldDB" id="A0A8T1V7C7"/>
<comment type="caution">
    <text evidence="2">The sequence shown here is derived from an EMBL/GenBank/DDBJ whole genome shotgun (WGS) entry which is preliminary data.</text>
</comment>
<organism evidence="2 3">
    <name type="scientific">Phytophthora pseudosyringae</name>
    <dbReference type="NCBI Taxonomy" id="221518"/>
    <lineage>
        <taxon>Eukaryota</taxon>
        <taxon>Sar</taxon>
        <taxon>Stramenopiles</taxon>
        <taxon>Oomycota</taxon>
        <taxon>Peronosporomycetes</taxon>
        <taxon>Peronosporales</taxon>
        <taxon>Peronosporaceae</taxon>
        <taxon>Phytophthora</taxon>
    </lineage>
</organism>
<gene>
    <name evidence="2" type="ORF">PHYPSEUDO_013996</name>
</gene>
<proteinExistence type="predicted"/>
<feature type="compositionally biased region" description="Polar residues" evidence="1">
    <location>
        <begin position="28"/>
        <end position="37"/>
    </location>
</feature>
<keyword evidence="3" id="KW-1185">Reference proteome</keyword>
<evidence type="ECO:0000256" key="1">
    <source>
        <dbReference type="SAM" id="MobiDB-lite"/>
    </source>
</evidence>
<feature type="region of interest" description="Disordered" evidence="1">
    <location>
        <begin position="1"/>
        <end position="47"/>
    </location>
</feature>